<comment type="caution">
    <text evidence="1">The sequence shown here is derived from an EMBL/GenBank/DDBJ whole genome shotgun (WGS) entry which is preliminary data.</text>
</comment>
<proteinExistence type="predicted"/>
<evidence type="ECO:0000313" key="2">
    <source>
        <dbReference type="Proteomes" id="UP000499080"/>
    </source>
</evidence>
<protein>
    <submittedName>
        <fullName evidence="1">Uncharacterized protein</fullName>
    </submittedName>
</protein>
<reference evidence="1 2" key="1">
    <citation type="journal article" date="2019" name="Sci. Rep.">
        <title>Orb-weaving spider Araneus ventricosus genome elucidates the spidroin gene catalogue.</title>
        <authorList>
            <person name="Kono N."/>
            <person name="Nakamura H."/>
            <person name="Ohtoshi R."/>
            <person name="Moran D.A.P."/>
            <person name="Shinohara A."/>
            <person name="Yoshida Y."/>
            <person name="Fujiwara M."/>
            <person name="Mori M."/>
            <person name="Tomita M."/>
            <person name="Arakawa K."/>
        </authorList>
    </citation>
    <scope>NUCLEOTIDE SEQUENCE [LARGE SCALE GENOMIC DNA]</scope>
</reference>
<dbReference type="EMBL" id="BGPR01014423">
    <property type="protein sequence ID" value="GBN65145.1"/>
    <property type="molecule type" value="Genomic_DNA"/>
</dbReference>
<organism evidence="1 2">
    <name type="scientific">Araneus ventricosus</name>
    <name type="common">Orbweaver spider</name>
    <name type="synonym">Epeira ventricosa</name>
    <dbReference type="NCBI Taxonomy" id="182803"/>
    <lineage>
        <taxon>Eukaryota</taxon>
        <taxon>Metazoa</taxon>
        <taxon>Ecdysozoa</taxon>
        <taxon>Arthropoda</taxon>
        <taxon>Chelicerata</taxon>
        <taxon>Arachnida</taxon>
        <taxon>Araneae</taxon>
        <taxon>Araneomorphae</taxon>
        <taxon>Entelegynae</taxon>
        <taxon>Araneoidea</taxon>
        <taxon>Araneidae</taxon>
        <taxon>Araneus</taxon>
    </lineage>
</organism>
<evidence type="ECO:0000313" key="1">
    <source>
        <dbReference type="EMBL" id="GBN65145.1"/>
    </source>
</evidence>
<dbReference type="AlphaFoldDB" id="A0A4Y2QPM4"/>
<sequence length="79" mass="8973">MLSIFIDNLKVKLREPRLPGGKVSASVLHGSRFQRYMDDDKIYGKDPGSKDIGKMYVGQVDIISEVESQLPSFWDEVEL</sequence>
<keyword evidence="2" id="KW-1185">Reference proteome</keyword>
<name>A0A4Y2QPM4_ARAVE</name>
<dbReference type="Proteomes" id="UP000499080">
    <property type="component" value="Unassembled WGS sequence"/>
</dbReference>
<gene>
    <name evidence="1" type="ORF">AVEN_107360_1</name>
</gene>
<accession>A0A4Y2QPM4</accession>